<sequence length="303" mass="34367">MRVIIAGNGDMARYICEEFTSAGHELVILTRSHKPDREWPGVTQFITDYTLPSLATALQDGEVLISTIGDMTQSYVEVSRNLIQACQQSPTCKRFIPSEFVGDIETYPDQPGFYIRSREPIRKLLREQTDLEWTLVSVGWLCDYMVPVKNRYVKDVDPLCPLSLANGTMVIPGTGNEPVDFVWMRDIVKALAKLVIAPVWEPYTLISAERSNWNTVARVIRDKYRPDLKIQHISLGQIVETIRTSNDQDIVDVAQHQLLSACHACSLPPDQVQAHKEKYFPGIRFRTLQDGLDEFDRDAATIV</sequence>
<comment type="similarity">
    <text evidence="1">Belongs to the NmrA-type oxidoreductase family. Isoflavone reductase subfamily.</text>
</comment>
<organism evidence="5 6">
    <name type="scientific">Aspergillus coremiiformis</name>
    <dbReference type="NCBI Taxonomy" id="138285"/>
    <lineage>
        <taxon>Eukaryota</taxon>
        <taxon>Fungi</taxon>
        <taxon>Dikarya</taxon>
        <taxon>Ascomycota</taxon>
        <taxon>Pezizomycotina</taxon>
        <taxon>Eurotiomycetes</taxon>
        <taxon>Eurotiomycetidae</taxon>
        <taxon>Eurotiales</taxon>
        <taxon>Aspergillaceae</taxon>
        <taxon>Aspergillus</taxon>
        <taxon>Aspergillus subgen. Circumdati</taxon>
    </lineage>
</organism>
<accession>A0A5N6Z942</accession>
<evidence type="ECO:0000256" key="1">
    <source>
        <dbReference type="ARBA" id="ARBA00005725"/>
    </source>
</evidence>
<dbReference type="SUPFAM" id="SSF51735">
    <property type="entry name" value="NAD(P)-binding Rossmann-fold domains"/>
    <property type="match status" value="1"/>
</dbReference>
<dbReference type="InterPro" id="IPR008030">
    <property type="entry name" value="NmrA-like"/>
</dbReference>
<feature type="domain" description="NmrA-like" evidence="4">
    <location>
        <begin position="3"/>
        <end position="140"/>
    </location>
</feature>
<keyword evidence="6" id="KW-1185">Reference proteome</keyword>
<gene>
    <name evidence="5" type="ORF">BDV28DRAFT_133229</name>
</gene>
<evidence type="ECO:0000256" key="3">
    <source>
        <dbReference type="ARBA" id="ARBA00023002"/>
    </source>
</evidence>
<dbReference type="GO" id="GO:0016491">
    <property type="term" value="F:oxidoreductase activity"/>
    <property type="evidence" value="ECO:0007669"/>
    <property type="project" value="UniProtKB-KW"/>
</dbReference>
<protein>
    <recommendedName>
        <fullName evidence="4">NmrA-like domain-containing protein</fullName>
    </recommendedName>
</protein>
<dbReference type="AlphaFoldDB" id="A0A5N6Z942"/>
<dbReference type="InterPro" id="IPR051609">
    <property type="entry name" value="NmrA/Isoflavone_reductase-like"/>
</dbReference>
<name>A0A5N6Z942_9EURO</name>
<dbReference type="PANTHER" id="PTHR47706:SF4">
    <property type="entry name" value="NMRA-LIKE DOMAIN-CONTAINING PROTEIN"/>
    <property type="match status" value="1"/>
</dbReference>
<evidence type="ECO:0000313" key="6">
    <source>
        <dbReference type="Proteomes" id="UP000327118"/>
    </source>
</evidence>
<dbReference type="Proteomes" id="UP000327118">
    <property type="component" value="Unassembled WGS sequence"/>
</dbReference>
<dbReference type="InterPro" id="IPR036291">
    <property type="entry name" value="NAD(P)-bd_dom_sf"/>
</dbReference>
<reference evidence="6" key="1">
    <citation type="submission" date="2019-04" db="EMBL/GenBank/DDBJ databases">
        <title>Friends and foes A comparative genomics studyof 23 Aspergillus species from section Flavi.</title>
        <authorList>
            <consortium name="DOE Joint Genome Institute"/>
            <person name="Kjaerbolling I."/>
            <person name="Vesth T."/>
            <person name="Frisvad J.C."/>
            <person name="Nybo J.L."/>
            <person name="Theobald S."/>
            <person name="Kildgaard S."/>
            <person name="Isbrandt T."/>
            <person name="Kuo A."/>
            <person name="Sato A."/>
            <person name="Lyhne E.K."/>
            <person name="Kogle M.E."/>
            <person name="Wiebenga A."/>
            <person name="Kun R.S."/>
            <person name="Lubbers R.J."/>
            <person name="Makela M.R."/>
            <person name="Barry K."/>
            <person name="Chovatia M."/>
            <person name="Clum A."/>
            <person name="Daum C."/>
            <person name="Haridas S."/>
            <person name="He G."/>
            <person name="LaButti K."/>
            <person name="Lipzen A."/>
            <person name="Mondo S."/>
            <person name="Riley R."/>
            <person name="Salamov A."/>
            <person name="Simmons B.A."/>
            <person name="Magnuson J.K."/>
            <person name="Henrissat B."/>
            <person name="Mortensen U.H."/>
            <person name="Larsen T.O."/>
            <person name="Devries R.P."/>
            <person name="Grigoriev I.V."/>
            <person name="Machida M."/>
            <person name="Baker S.E."/>
            <person name="Andersen M.R."/>
        </authorList>
    </citation>
    <scope>NUCLEOTIDE SEQUENCE [LARGE SCALE GENOMIC DNA]</scope>
    <source>
        <strain evidence="6">CBS 553.77</strain>
    </source>
</reference>
<evidence type="ECO:0000259" key="4">
    <source>
        <dbReference type="Pfam" id="PF05368"/>
    </source>
</evidence>
<dbReference type="Gene3D" id="3.90.25.10">
    <property type="entry name" value="UDP-galactose 4-epimerase, domain 1"/>
    <property type="match status" value="1"/>
</dbReference>
<dbReference type="EMBL" id="ML739099">
    <property type="protein sequence ID" value="KAE8353386.1"/>
    <property type="molecule type" value="Genomic_DNA"/>
</dbReference>
<dbReference type="Gene3D" id="3.40.50.720">
    <property type="entry name" value="NAD(P)-binding Rossmann-like Domain"/>
    <property type="match status" value="1"/>
</dbReference>
<keyword evidence="3" id="KW-0560">Oxidoreductase</keyword>
<dbReference type="Pfam" id="PF05368">
    <property type="entry name" value="NmrA"/>
    <property type="match status" value="1"/>
</dbReference>
<evidence type="ECO:0000313" key="5">
    <source>
        <dbReference type="EMBL" id="KAE8353386.1"/>
    </source>
</evidence>
<dbReference type="OrthoDB" id="419598at2759"/>
<dbReference type="PANTHER" id="PTHR47706">
    <property type="entry name" value="NMRA-LIKE FAMILY PROTEIN"/>
    <property type="match status" value="1"/>
</dbReference>
<keyword evidence="2" id="KW-0521">NADP</keyword>
<evidence type="ECO:0000256" key="2">
    <source>
        <dbReference type="ARBA" id="ARBA00022857"/>
    </source>
</evidence>
<proteinExistence type="inferred from homology"/>